<organism evidence="2 3">
    <name type="scientific">Oryza sativa subsp. japonica</name>
    <name type="common">Rice</name>
    <dbReference type="NCBI Taxonomy" id="39947"/>
    <lineage>
        <taxon>Eukaryota</taxon>
        <taxon>Viridiplantae</taxon>
        <taxon>Streptophyta</taxon>
        <taxon>Embryophyta</taxon>
        <taxon>Tracheophyta</taxon>
        <taxon>Spermatophyta</taxon>
        <taxon>Magnoliopsida</taxon>
        <taxon>Liliopsida</taxon>
        <taxon>Poales</taxon>
        <taxon>Poaceae</taxon>
        <taxon>BOP clade</taxon>
        <taxon>Oryzoideae</taxon>
        <taxon>Oryzeae</taxon>
        <taxon>Oryzinae</taxon>
        <taxon>Oryza</taxon>
        <taxon>Oryza sativa</taxon>
    </lineage>
</organism>
<evidence type="ECO:0000313" key="3">
    <source>
        <dbReference type="Proteomes" id="UP000000763"/>
    </source>
</evidence>
<protein>
    <submittedName>
        <fullName evidence="2">Uncharacterized protein</fullName>
    </submittedName>
</protein>
<dbReference type="EMBL" id="AP004457">
    <property type="protein sequence ID" value="BAD09362.1"/>
    <property type="molecule type" value="Genomic_DNA"/>
</dbReference>
<feature type="region of interest" description="Disordered" evidence="1">
    <location>
        <begin position="48"/>
        <end position="80"/>
    </location>
</feature>
<feature type="compositionally biased region" description="Polar residues" evidence="1">
    <location>
        <begin position="69"/>
        <end position="80"/>
    </location>
</feature>
<feature type="region of interest" description="Disordered" evidence="1">
    <location>
        <begin position="1"/>
        <end position="28"/>
    </location>
</feature>
<sequence>MHGHHRPQRAAWQAGRATRALGSRGQKPRVCAAAAAAGWLRNKAVLFGGHTRGRPRGRRKAETRRHGAHSNNNCCNTLNQKRGGACMSTNPTHNYPIRPNHSS</sequence>
<name>Q6ZDE8_ORYSJ</name>
<evidence type="ECO:0000256" key="1">
    <source>
        <dbReference type="SAM" id="MobiDB-lite"/>
    </source>
</evidence>
<accession>Q6ZDE8</accession>
<evidence type="ECO:0000313" key="2">
    <source>
        <dbReference type="EMBL" id="BAD09362.1"/>
    </source>
</evidence>
<reference evidence="3" key="2">
    <citation type="journal article" date="2008" name="Nucleic Acids Res.">
        <title>The rice annotation project database (RAP-DB): 2008 update.</title>
        <authorList>
            <consortium name="The rice annotation project (RAP)"/>
        </authorList>
    </citation>
    <scope>GENOME REANNOTATION</scope>
    <source>
        <strain evidence="3">cv. Nipponbare</strain>
    </source>
</reference>
<proteinExistence type="predicted"/>
<dbReference type="Proteomes" id="UP000000763">
    <property type="component" value="Chromosome 8"/>
</dbReference>
<gene>
    <name evidence="2" type="primary">P0013B04.12</name>
</gene>
<reference evidence="3" key="1">
    <citation type="journal article" date="2005" name="Nature">
        <title>The map-based sequence of the rice genome.</title>
        <authorList>
            <consortium name="International rice genome sequencing project (IRGSP)"/>
            <person name="Matsumoto T."/>
            <person name="Wu J."/>
            <person name="Kanamori H."/>
            <person name="Katayose Y."/>
            <person name="Fujisawa M."/>
            <person name="Namiki N."/>
            <person name="Mizuno H."/>
            <person name="Yamamoto K."/>
            <person name="Antonio B.A."/>
            <person name="Baba T."/>
            <person name="Sakata K."/>
            <person name="Nagamura Y."/>
            <person name="Aoki H."/>
            <person name="Arikawa K."/>
            <person name="Arita K."/>
            <person name="Bito T."/>
            <person name="Chiden Y."/>
            <person name="Fujitsuka N."/>
            <person name="Fukunaka R."/>
            <person name="Hamada M."/>
            <person name="Harada C."/>
            <person name="Hayashi A."/>
            <person name="Hijishita S."/>
            <person name="Honda M."/>
            <person name="Hosokawa S."/>
            <person name="Ichikawa Y."/>
            <person name="Idonuma A."/>
            <person name="Iijima M."/>
            <person name="Ikeda M."/>
            <person name="Ikeno M."/>
            <person name="Ito K."/>
            <person name="Ito S."/>
            <person name="Ito T."/>
            <person name="Ito Y."/>
            <person name="Ito Y."/>
            <person name="Iwabuchi A."/>
            <person name="Kamiya K."/>
            <person name="Karasawa W."/>
            <person name="Kurita K."/>
            <person name="Katagiri S."/>
            <person name="Kikuta A."/>
            <person name="Kobayashi H."/>
            <person name="Kobayashi N."/>
            <person name="Machita K."/>
            <person name="Maehara T."/>
            <person name="Masukawa M."/>
            <person name="Mizubayashi T."/>
            <person name="Mukai Y."/>
            <person name="Nagasaki H."/>
            <person name="Nagata Y."/>
            <person name="Naito S."/>
            <person name="Nakashima M."/>
            <person name="Nakama Y."/>
            <person name="Nakamichi Y."/>
            <person name="Nakamura M."/>
            <person name="Meguro A."/>
            <person name="Negishi M."/>
            <person name="Ohta I."/>
            <person name="Ohta T."/>
            <person name="Okamoto M."/>
            <person name="Ono N."/>
            <person name="Saji S."/>
            <person name="Sakaguchi M."/>
            <person name="Sakai K."/>
            <person name="Shibata M."/>
            <person name="Shimokawa T."/>
            <person name="Song J."/>
            <person name="Takazaki Y."/>
            <person name="Terasawa K."/>
            <person name="Tsugane M."/>
            <person name="Tsuji K."/>
            <person name="Ueda S."/>
            <person name="Waki K."/>
            <person name="Yamagata H."/>
            <person name="Yamamoto M."/>
            <person name="Yamamoto S."/>
            <person name="Yamane H."/>
            <person name="Yoshiki S."/>
            <person name="Yoshihara R."/>
            <person name="Yukawa K."/>
            <person name="Zhong H."/>
            <person name="Yano M."/>
            <person name="Yuan Q."/>
            <person name="Ouyang S."/>
            <person name="Liu J."/>
            <person name="Jones K.M."/>
            <person name="Gansberger K."/>
            <person name="Moffat K."/>
            <person name="Hill J."/>
            <person name="Bera J."/>
            <person name="Fadrosh D."/>
            <person name="Jin S."/>
            <person name="Johri S."/>
            <person name="Kim M."/>
            <person name="Overton L."/>
            <person name="Reardon M."/>
            <person name="Tsitrin T."/>
            <person name="Vuong H."/>
            <person name="Weaver B."/>
            <person name="Ciecko A."/>
            <person name="Tallon L."/>
            <person name="Jackson J."/>
            <person name="Pai G."/>
            <person name="Aken S.V."/>
            <person name="Utterback T."/>
            <person name="Reidmuller S."/>
            <person name="Feldblyum T."/>
            <person name="Hsiao J."/>
            <person name="Zismann V."/>
            <person name="Iobst S."/>
            <person name="de Vazeille A.R."/>
            <person name="Buell C.R."/>
            <person name="Ying K."/>
            <person name="Li Y."/>
            <person name="Lu T."/>
            <person name="Huang Y."/>
            <person name="Zhao Q."/>
            <person name="Feng Q."/>
            <person name="Zhang L."/>
            <person name="Zhu J."/>
            <person name="Weng Q."/>
            <person name="Mu J."/>
            <person name="Lu Y."/>
            <person name="Fan D."/>
            <person name="Liu Y."/>
            <person name="Guan J."/>
            <person name="Zhang Y."/>
            <person name="Yu S."/>
            <person name="Liu X."/>
            <person name="Zhang Y."/>
            <person name="Hong G."/>
            <person name="Han B."/>
            <person name="Choisne N."/>
            <person name="Demange N."/>
            <person name="Orjeda G."/>
            <person name="Samain S."/>
            <person name="Cattolico L."/>
            <person name="Pelletier E."/>
            <person name="Couloux A."/>
            <person name="Segurens B."/>
            <person name="Wincker P."/>
            <person name="D'Hont A."/>
            <person name="Scarpelli C."/>
            <person name="Weissenbach J."/>
            <person name="Salanoubat M."/>
            <person name="Quetier F."/>
            <person name="Yu Y."/>
            <person name="Kim H.R."/>
            <person name="Rambo T."/>
            <person name="Currie J."/>
            <person name="Collura K."/>
            <person name="Luo M."/>
            <person name="Yang T."/>
            <person name="Ammiraju J.S.S."/>
            <person name="Engler F."/>
            <person name="Soderlund C."/>
            <person name="Wing R.A."/>
            <person name="Palmer L.E."/>
            <person name="de la Bastide M."/>
            <person name="Spiegel L."/>
            <person name="Nascimento L."/>
            <person name="Zutavern T."/>
            <person name="O'Shaughnessy A."/>
            <person name="Dike S."/>
            <person name="Dedhia N."/>
            <person name="Preston R."/>
            <person name="Balija V."/>
            <person name="McCombie W.R."/>
            <person name="Chow T."/>
            <person name="Chen H."/>
            <person name="Chung M."/>
            <person name="Chen C."/>
            <person name="Shaw J."/>
            <person name="Wu H."/>
            <person name="Hsiao K."/>
            <person name="Chao Y."/>
            <person name="Chu M."/>
            <person name="Cheng C."/>
            <person name="Hour A."/>
            <person name="Lee P."/>
            <person name="Lin S."/>
            <person name="Lin Y."/>
            <person name="Liou J."/>
            <person name="Liu S."/>
            <person name="Hsing Y."/>
            <person name="Raghuvanshi S."/>
            <person name="Mohanty A."/>
            <person name="Bharti A.K."/>
            <person name="Gaur A."/>
            <person name="Gupta V."/>
            <person name="Kumar D."/>
            <person name="Ravi V."/>
            <person name="Vij S."/>
            <person name="Kapur A."/>
            <person name="Khurana P."/>
            <person name="Khurana P."/>
            <person name="Khurana J.P."/>
            <person name="Tyagi A.K."/>
            <person name="Gaikwad K."/>
            <person name="Singh A."/>
            <person name="Dalal V."/>
            <person name="Srivastava S."/>
            <person name="Dixit A."/>
            <person name="Pal A.K."/>
            <person name="Ghazi I.A."/>
            <person name="Yadav M."/>
            <person name="Pandit A."/>
            <person name="Bhargava A."/>
            <person name="Sureshbabu K."/>
            <person name="Batra K."/>
            <person name="Sharma T.R."/>
            <person name="Mohapatra T."/>
            <person name="Singh N.K."/>
            <person name="Messing J."/>
            <person name="Nelson A.B."/>
            <person name="Fuks G."/>
            <person name="Kavchok S."/>
            <person name="Keizer G."/>
            <person name="Linton E."/>
            <person name="Llaca V."/>
            <person name="Song R."/>
            <person name="Tanyolac B."/>
            <person name="Young S."/>
            <person name="Ho-Il K."/>
            <person name="Hahn J.H."/>
            <person name="Sangsakoo G."/>
            <person name="Vanavichit A."/>
            <person name="de Mattos Luiz.A.T."/>
            <person name="Zimmer P.D."/>
            <person name="Malone G."/>
            <person name="Dellagostin O."/>
            <person name="de Oliveira A.C."/>
            <person name="Bevan M."/>
            <person name="Bancroft I."/>
            <person name="Minx P."/>
            <person name="Cordum H."/>
            <person name="Wilson R."/>
            <person name="Cheng Z."/>
            <person name="Jin W."/>
            <person name="Jiang J."/>
            <person name="Leong S.A."/>
            <person name="Iwama H."/>
            <person name="Gojobori T."/>
            <person name="Itoh T."/>
            <person name="Niimura Y."/>
            <person name="Fujii Y."/>
            <person name="Habara T."/>
            <person name="Sakai H."/>
            <person name="Sato Y."/>
            <person name="Wilson G."/>
            <person name="Kumar K."/>
            <person name="McCouch S."/>
            <person name="Juretic N."/>
            <person name="Hoen D."/>
            <person name="Wright S."/>
            <person name="Bruskiewich R."/>
            <person name="Bureau T."/>
            <person name="Miyao A."/>
            <person name="Hirochika H."/>
            <person name="Nishikawa T."/>
            <person name="Kadowaki K."/>
            <person name="Sugiura M."/>
            <person name="Burr B."/>
            <person name="Sasaki T."/>
        </authorList>
    </citation>
    <scope>NUCLEOTIDE SEQUENCE [LARGE SCALE GENOMIC DNA]</scope>
    <source>
        <strain evidence="3">cv. Nipponbare</strain>
    </source>
</reference>
<feature type="compositionally biased region" description="Basic residues" evidence="1">
    <location>
        <begin position="51"/>
        <end position="68"/>
    </location>
</feature>
<dbReference type="AlphaFoldDB" id="Q6ZDE8"/>